<dbReference type="InterPro" id="IPR028082">
    <property type="entry name" value="Peripla_BP_I"/>
</dbReference>
<evidence type="ECO:0000256" key="2">
    <source>
        <dbReference type="ARBA" id="ARBA00023125"/>
    </source>
</evidence>
<organism evidence="5 6">
    <name type="scientific">Amycolatopsis ultiminotia</name>
    <dbReference type="NCBI Taxonomy" id="543629"/>
    <lineage>
        <taxon>Bacteria</taxon>
        <taxon>Bacillati</taxon>
        <taxon>Actinomycetota</taxon>
        <taxon>Actinomycetes</taxon>
        <taxon>Pseudonocardiales</taxon>
        <taxon>Pseudonocardiaceae</taxon>
        <taxon>Amycolatopsis</taxon>
    </lineage>
</organism>
<feature type="domain" description="HTH lacI-type" evidence="4">
    <location>
        <begin position="4"/>
        <end position="58"/>
    </location>
</feature>
<dbReference type="SUPFAM" id="SSF47413">
    <property type="entry name" value="lambda repressor-like DNA-binding domains"/>
    <property type="match status" value="1"/>
</dbReference>
<protein>
    <submittedName>
        <fullName evidence="5">LacI family DNA-binding transcriptional regulator</fullName>
    </submittedName>
</protein>
<comment type="caution">
    <text evidence="5">The sequence shown here is derived from an EMBL/GenBank/DDBJ whole genome shotgun (WGS) entry which is preliminary data.</text>
</comment>
<dbReference type="Gene3D" id="1.10.260.40">
    <property type="entry name" value="lambda repressor-like DNA-binding domains"/>
    <property type="match status" value="1"/>
</dbReference>
<gene>
    <name evidence="5" type="ORF">GCM10022222_29550</name>
</gene>
<evidence type="ECO:0000256" key="1">
    <source>
        <dbReference type="ARBA" id="ARBA00023015"/>
    </source>
</evidence>
<dbReference type="Pfam" id="PF00356">
    <property type="entry name" value="LacI"/>
    <property type="match status" value="1"/>
</dbReference>
<dbReference type="CDD" id="cd01392">
    <property type="entry name" value="HTH_LacI"/>
    <property type="match status" value="1"/>
</dbReference>
<keyword evidence="3" id="KW-0804">Transcription</keyword>
<dbReference type="InterPro" id="IPR000843">
    <property type="entry name" value="HTH_LacI"/>
</dbReference>
<evidence type="ECO:0000256" key="3">
    <source>
        <dbReference type="ARBA" id="ARBA00023163"/>
    </source>
</evidence>
<dbReference type="CDD" id="cd06278">
    <property type="entry name" value="PBP1_LacI-like"/>
    <property type="match status" value="1"/>
</dbReference>
<dbReference type="SUPFAM" id="SSF53822">
    <property type="entry name" value="Periplasmic binding protein-like I"/>
    <property type="match status" value="1"/>
</dbReference>
<proteinExistence type="predicted"/>
<dbReference type="PANTHER" id="PTHR30146">
    <property type="entry name" value="LACI-RELATED TRANSCRIPTIONAL REPRESSOR"/>
    <property type="match status" value="1"/>
</dbReference>
<evidence type="ECO:0000313" key="6">
    <source>
        <dbReference type="Proteomes" id="UP001500689"/>
    </source>
</evidence>
<dbReference type="Pfam" id="PF13377">
    <property type="entry name" value="Peripla_BP_3"/>
    <property type="match status" value="1"/>
</dbReference>
<keyword evidence="2 5" id="KW-0238">DNA-binding</keyword>
<evidence type="ECO:0000259" key="4">
    <source>
        <dbReference type="PROSITE" id="PS50932"/>
    </source>
</evidence>
<dbReference type="InterPro" id="IPR046335">
    <property type="entry name" value="LacI/GalR-like_sensor"/>
</dbReference>
<dbReference type="PROSITE" id="PS50932">
    <property type="entry name" value="HTH_LACI_2"/>
    <property type="match status" value="1"/>
</dbReference>
<dbReference type="PANTHER" id="PTHR30146:SF153">
    <property type="entry name" value="LACTOSE OPERON REPRESSOR"/>
    <property type="match status" value="1"/>
</dbReference>
<dbReference type="InterPro" id="IPR010982">
    <property type="entry name" value="Lambda_DNA-bd_dom_sf"/>
</dbReference>
<dbReference type="EMBL" id="BAAAZN010000005">
    <property type="protein sequence ID" value="GAA3543986.1"/>
    <property type="molecule type" value="Genomic_DNA"/>
</dbReference>
<dbReference type="GO" id="GO:0003677">
    <property type="term" value="F:DNA binding"/>
    <property type="evidence" value="ECO:0007669"/>
    <property type="project" value="UniProtKB-KW"/>
</dbReference>
<dbReference type="Proteomes" id="UP001500689">
    <property type="component" value="Unassembled WGS sequence"/>
</dbReference>
<dbReference type="SMART" id="SM00354">
    <property type="entry name" value="HTH_LACI"/>
    <property type="match status" value="1"/>
</dbReference>
<sequence>MKKVTSHDVARLAGVSQPTVSRALRNLPGTSPETRQKVLDAALELSYVPSDSARALSTTQSRRVAVVSEELTNPYYPELVEPIRRRLAEAGLRTVVVTDSEHRAVGPEVLADGSYDGVILTTTLRTSALPRDLTERGIPHVLVNRVLDHPESPSCSVDNSAGARAVVELLAGLGHRHVGLVQGPVATSTGRERADALRKALRARGVRVRRDELVRTAFDHDAGRAAAGELLDRAERPTAIVGGNDVIALGVLSAARERGLRVPEDLTVAGFDDIPMAGWPLVGLTTVRCDLERLAHTAVELLQDAMTTPAPPPVERRIPVSLVLRGTHGPAPG</sequence>
<reference evidence="6" key="1">
    <citation type="journal article" date="2019" name="Int. J. Syst. Evol. Microbiol.">
        <title>The Global Catalogue of Microorganisms (GCM) 10K type strain sequencing project: providing services to taxonomists for standard genome sequencing and annotation.</title>
        <authorList>
            <consortium name="The Broad Institute Genomics Platform"/>
            <consortium name="The Broad Institute Genome Sequencing Center for Infectious Disease"/>
            <person name="Wu L."/>
            <person name="Ma J."/>
        </authorList>
    </citation>
    <scope>NUCLEOTIDE SEQUENCE [LARGE SCALE GENOMIC DNA]</scope>
    <source>
        <strain evidence="6">JCM 16898</strain>
    </source>
</reference>
<dbReference type="RefSeq" id="WP_344859855.1">
    <property type="nucleotide sequence ID" value="NZ_BAAAZN010000005.1"/>
</dbReference>
<keyword evidence="1" id="KW-0805">Transcription regulation</keyword>
<dbReference type="Gene3D" id="3.40.50.2300">
    <property type="match status" value="2"/>
</dbReference>
<name>A0ABP6W303_9PSEU</name>
<evidence type="ECO:0000313" key="5">
    <source>
        <dbReference type="EMBL" id="GAA3543986.1"/>
    </source>
</evidence>
<accession>A0ABP6W303</accession>
<keyword evidence="6" id="KW-1185">Reference proteome</keyword>